<evidence type="ECO:0000256" key="1">
    <source>
        <dbReference type="SAM" id="MobiDB-lite"/>
    </source>
</evidence>
<feature type="compositionally biased region" description="Basic and acidic residues" evidence="1">
    <location>
        <begin position="13"/>
        <end position="41"/>
    </location>
</feature>
<reference evidence="2" key="1">
    <citation type="journal article" date="2014" name="Nat. Commun.">
        <title>The emerging biofuel crop Camelina sativa retains a highly undifferentiated hexaploid genome structure.</title>
        <authorList>
            <person name="Kagale S."/>
            <person name="Koh C."/>
            <person name="Nixon J."/>
            <person name="Bollina V."/>
            <person name="Clarke W.E."/>
            <person name="Tuteja R."/>
            <person name="Spillane C."/>
            <person name="Robinson S.J."/>
            <person name="Links M.G."/>
            <person name="Clarke C."/>
            <person name="Higgins E.E."/>
            <person name="Huebert T."/>
            <person name="Sharpe A.G."/>
            <person name="Parkin I.A."/>
        </authorList>
    </citation>
    <scope>NUCLEOTIDE SEQUENCE [LARGE SCALE GENOMIC DNA]</scope>
    <source>
        <strain evidence="2">cv. DH55</strain>
    </source>
</reference>
<dbReference type="Proteomes" id="UP000694864">
    <property type="component" value="Chromosome 15"/>
</dbReference>
<reference evidence="3" key="2">
    <citation type="submission" date="2025-08" db="UniProtKB">
        <authorList>
            <consortium name="RefSeq"/>
        </authorList>
    </citation>
    <scope>IDENTIFICATION</scope>
    <source>
        <tissue evidence="3">Leaf</tissue>
    </source>
</reference>
<sequence length="321" mass="34050">MNESGKRKGGKHKSVERECNEREGVEREGSERESISERIGTDELSVSEVGFPTNETLARHVEIGAEIDVSRESEIDSRDPRAGFTDEGGELSRDGLSGELGGKRHISSRGSDEVADRQFAVAAGLRGDELGIREIEVDEEGLGVGTDELGGGEVGGRRAEFVSSSSARSKVASGSSLGVGSGIAIGSREVGICRVRIVRSARSDDVDADHGILIASEDDGGFNDGNADLMMGGRPKARSGNVVDERNVKVGLVRIEGWCDEVGIDELGNRSDELGNGDEVGIDEPGNDEISNGELCIAIADLFGRRSMSWSSMCLPMPIWG</sequence>
<gene>
    <name evidence="3" type="primary">LOC109129100</name>
</gene>
<feature type="region of interest" description="Disordered" evidence="1">
    <location>
        <begin position="1"/>
        <end position="51"/>
    </location>
</feature>
<organism evidence="2 3">
    <name type="scientific">Camelina sativa</name>
    <name type="common">False flax</name>
    <name type="synonym">Myagrum sativum</name>
    <dbReference type="NCBI Taxonomy" id="90675"/>
    <lineage>
        <taxon>Eukaryota</taxon>
        <taxon>Viridiplantae</taxon>
        <taxon>Streptophyta</taxon>
        <taxon>Embryophyta</taxon>
        <taxon>Tracheophyta</taxon>
        <taxon>Spermatophyta</taxon>
        <taxon>Magnoliopsida</taxon>
        <taxon>eudicotyledons</taxon>
        <taxon>Gunneridae</taxon>
        <taxon>Pentapetalae</taxon>
        <taxon>rosids</taxon>
        <taxon>malvids</taxon>
        <taxon>Brassicales</taxon>
        <taxon>Brassicaceae</taxon>
        <taxon>Camelineae</taxon>
        <taxon>Camelina</taxon>
    </lineage>
</organism>
<feature type="region of interest" description="Disordered" evidence="1">
    <location>
        <begin position="70"/>
        <end position="113"/>
    </location>
</feature>
<name>A0ABM1QZT1_CAMSA</name>
<dbReference type="GeneID" id="109129100"/>
<keyword evidence="2" id="KW-1185">Reference proteome</keyword>
<protein>
    <submittedName>
        <fullName evidence="3">S-antigen protein-like</fullName>
    </submittedName>
</protein>
<evidence type="ECO:0000313" key="3">
    <source>
        <dbReference type="RefSeq" id="XP_019092269.1"/>
    </source>
</evidence>
<dbReference type="RefSeq" id="XP_019092269.1">
    <property type="nucleotide sequence ID" value="XM_019236724.1"/>
</dbReference>
<proteinExistence type="predicted"/>
<feature type="compositionally biased region" description="Basic and acidic residues" evidence="1">
    <location>
        <begin position="70"/>
        <end position="81"/>
    </location>
</feature>
<accession>A0ABM1QZT1</accession>
<evidence type="ECO:0000313" key="2">
    <source>
        <dbReference type="Proteomes" id="UP000694864"/>
    </source>
</evidence>